<dbReference type="AlphaFoldDB" id="A0A010RXB9"/>
<comment type="subcellular location">
    <subcellularLocation>
        <location evidence="1">Cell membrane</location>
        <topology evidence="1">Multi-pass membrane protein</topology>
    </subcellularLocation>
</comment>
<evidence type="ECO:0000256" key="5">
    <source>
        <dbReference type="ARBA" id="ARBA00023136"/>
    </source>
</evidence>
<sequence>MAISSSDGFTTIASLADFDKYSGNRLERLLFNHRFWVIGCCLLLTLLLSIAASQVRLNASFLKTIPEHHPFTLNYLKHANDLKGAGNAVRVSVALRGEGDIFSAGYMETLRQINDDLYLVAGVDRAFMRSLWTPATRWQGVTEEGFDGGPVVPDGFDGSAKGLDSLRVNVERSGEIGQLVAQDLRSTIVYLPLLEVDPKTHQTLDYKVLSDSLEQLRQRYQAKGVDIHIIGFAKVMGDLIEGLYAVLAFFAVAVLITSLILYLFTRCVRSTVVVQVCTLIGVIWLLGLLPLLGYELNPYSILVPFLVYAIGVSHGAQKMNGIMQDVGRGTHTLIAARYTFRRLFAAGITALLADVVGFAVLTIVDVPVIKELALIASLGVGILVFTNLALLPIMLSFTGVSPRAAARSLQQESVEQGARPRLLVRLLERFTRPRPAAVAIALALAVAAGALWVGKDLKVGDLDPGAPELRADSRYNRDNQFIIEHYQASSDVFVIMVETPPGQCVDYSTLRKVEELEWRLRQLPGVETTNSIAGLARKINVGMNEGNFKWDELPPNQSMINAAAMRSPRELFNGNCDLLSIYAFLKDHKADNLASVVQTADRFAGEYSDEHARFVMAAGNAGVESATNIVVKTANGHMLLGVYLVVTLLCFIAFRSWRAVLCAVLPLILTSLLAEALMVKLDMGLKVATLPVVALGVGIGVDYALYILSVTLFWLRRGASLTQAYSQALLFTGRVVVFTGLTLSLGVVTWVFSPIKFQADMGVLLTFMFLCNMLVALILVPALACYLLSPAKPAVESVTLIKEVTV</sequence>
<keyword evidence="4 6" id="KW-1133">Transmembrane helix</keyword>
<feature type="domain" description="SSD" evidence="7">
    <location>
        <begin position="286"/>
        <end position="397"/>
    </location>
</feature>
<dbReference type="SUPFAM" id="SSF82866">
    <property type="entry name" value="Multidrug efflux transporter AcrB transmembrane domain"/>
    <property type="match status" value="2"/>
</dbReference>
<feature type="transmembrane region" description="Helical" evidence="6">
    <location>
        <begin position="727"/>
        <end position="752"/>
    </location>
</feature>
<protein>
    <submittedName>
        <fullName evidence="8">RND transporter</fullName>
    </submittedName>
</protein>
<dbReference type="OrthoDB" id="5963930at2"/>
<evidence type="ECO:0000256" key="4">
    <source>
        <dbReference type="ARBA" id="ARBA00022989"/>
    </source>
</evidence>
<dbReference type="Gene3D" id="1.20.1640.10">
    <property type="entry name" value="Multidrug efflux transporter AcrB transmembrane domain"/>
    <property type="match status" value="2"/>
</dbReference>
<dbReference type="PANTHER" id="PTHR33406:SF10">
    <property type="entry name" value="SSD DOMAIN-CONTAINING PROTEIN"/>
    <property type="match status" value="1"/>
</dbReference>
<dbReference type="InterPro" id="IPR004869">
    <property type="entry name" value="MMPL_dom"/>
</dbReference>
<dbReference type="EMBL" id="AFOY02000015">
    <property type="protein sequence ID" value="EXF93539.1"/>
    <property type="molecule type" value="Genomic_DNA"/>
</dbReference>
<keyword evidence="3 6" id="KW-0812">Transmembrane</keyword>
<dbReference type="eggNOG" id="COG1033">
    <property type="taxonomic scope" value="Bacteria"/>
</dbReference>
<evidence type="ECO:0000313" key="8">
    <source>
        <dbReference type="EMBL" id="EXF93539.1"/>
    </source>
</evidence>
<dbReference type="InterPro" id="IPR000731">
    <property type="entry name" value="SSD"/>
</dbReference>
<feature type="transmembrane region" description="Helical" evidence="6">
    <location>
        <begin position="272"/>
        <end position="293"/>
    </location>
</feature>
<evidence type="ECO:0000256" key="2">
    <source>
        <dbReference type="ARBA" id="ARBA00022475"/>
    </source>
</evidence>
<dbReference type="HOGENOM" id="CLU_008861_4_0_6"/>
<evidence type="ECO:0000256" key="6">
    <source>
        <dbReference type="SAM" id="Phobius"/>
    </source>
</evidence>
<evidence type="ECO:0000256" key="3">
    <source>
        <dbReference type="ARBA" id="ARBA00022692"/>
    </source>
</evidence>
<dbReference type="InterPro" id="IPR050545">
    <property type="entry name" value="Mycobact_MmpL"/>
</dbReference>
<feature type="transmembrane region" description="Helical" evidence="6">
    <location>
        <begin position="636"/>
        <end position="654"/>
    </location>
</feature>
<feature type="transmembrane region" description="Helical" evidence="6">
    <location>
        <begin position="764"/>
        <end position="788"/>
    </location>
</feature>
<keyword evidence="5 6" id="KW-0472">Membrane</keyword>
<feature type="transmembrane region" description="Helical" evidence="6">
    <location>
        <begin position="35"/>
        <end position="55"/>
    </location>
</feature>
<feature type="transmembrane region" description="Helical" evidence="6">
    <location>
        <begin position="690"/>
        <end position="715"/>
    </location>
</feature>
<feature type="transmembrane region" description="Helical" evidence="6">
    <location>
        <begin position="299"/>
        <end position="316"/>
    </location>
</feature>
<dbReference type="PROSITE" id="PS50156">
    <property type="entry name" value="SSD"/>
    <property type="match status" value="1"/>
</dbReference>
<keyword evidence="2" id="KW-1003">Cell membrane</keyword>
<name>A0A010RXB9_PSEFL</name>
<dbReference type="Pfam" id="PF03176">
    <property type="entry name" value="MMPL"/>
    <property type="match status" value="1"/>
</dbReference>
<dbReference type="GO" id="GO:0005886">
    <property type="term" value="C:plasma membrane"/>
    <property type="evidence" value="ECO:0007669"/>
    <property type="project" value="UniProtKB-SubCell"/>
</dbReference>
<dbReference type="PATRIC" id="fig|1042209.11.peg.3908"/>
<gene>
    <name evidence="8" type="ORF">HK44_007630</name>
</gene>
<dbReference type="RefSeq" id="WP_019690197.1">
    <property type="nucleotide sequence ID" value="NZ_AFOY02000015.1"/>
</dbReference>
<evidence type="ECO:0000259" key="7">
    <source>
        <dbReference type="PROSITE" id="PS50156"/>
    </source>
</evidence>
<reference evidence="8 9" key="1">
    <citation type="journal article" date="2011" name="J. Bacteriol.">
        <title>Draft genome sequence of the polycyclic aromatic hydrocarbon-degrading, genetically engineered bioluminescent bioreporter Pseudomonas fluorescens HK44.</title>
        <authorList>
            <person name="Chauhan A."/>
            <person name="Layton A.C."/>
            <person name="Williams D.E."/>
            <person name="Smartt A.E."/>
            <person name="Ripp S."/>
            <person name="Karpinets T.V."/>
            <person name="Brown S.D."/>
            <person name="Sayler G.S."/>
        </authorList>
    </citation>
    <scope>NUCLEOTIDE SEQUENCE [LARGE SCALE GENOMIC DNA]</scope>
    <source>
        <strain evidence="8 9">HK44</strain>
    </source>
</reference>
<dbReference type="Proteomes" id="UP000022611">
    <property type="component" value="Unassembled WGS sequence"/>
</dbReference>
<organism evidence="8 9">
    <name type="scientific">Pseudomonas fluorescens HK44</name>
    <dbReference type="NCBI Taxonomy" id="1042209"/>
    <lineage>
        <taxon>Bacteria</taxon>
        <taxon>Pseudomonadati</taxon>
        <taxon>Pseudomonadota</taxon>
        <taxon>Gammaproteobacteria</taxon>
        <taxon>Pseudomonadales</taxon>
        <taxon>Pseudomonadaceae</taxon>
        <taxon>Pseudomonas</taxon>
    </lineage>
</organism>
<proteinExistence type="predicted"/>
<accession>A0A010RXB9</accession>
<feature type="transmembrane region" description="Helical" evidence="6">
    <location>
        <begin position="343"/>
        <end position="366"/>
    </location>
</feature>
<evidence type="ECO:0000313" key="9">
    <source>
        <dbReference type="Proteomes" id="UP000022611"/>
    </source>
</evidence>
<feature type="transmembrane region" description="Helical" evidence="6">
    <location>
        <begin position="435"/>
        <end position="454"/>
    </location>
</feature>
<feature type="transmembrane region" description="Helical" evidence="6">
    <location>
        <begin position="372"/>
        <end position="397"/>
    </location>
</feature>
<feature type="transmembrane region" description="Helical" evidence="6">
    <location>
        <begin position="243"/>
        <end position="265"/>
    </location>
</feature>
<comment type="caution">
    <text evidence="8">The sequence shown here is derived from an EMBL/GenBank/DDBJ whole genome shotgun (WGS) entry which is preliminary data.</text>
</comment>
<evidence type="ECO:0000256" key="1">
    <source>
        <dbReference type="ARBA" id="ARBA00004651"/>
    </source>
</evidence>
<dbReference type="PANTHER" id="PTHR33406">
    <property type="entry name" value="MEMBRANE PROTEIN MJ1562-RELATED"/>
    <property type="match status" value="1"/>
</dbReference>
<feature type="transmembrane region" description="Helical" evidence="6">
    <location>
        <begin position="659"/>
        <end position="678"/>
    </location>
</feature>